<evidence type="ECO:0000313" key="3">
    <source>
        <dbReference type="EMBL" id="AUW40549.1"/>
    </source>
</evidence>
<keyword evidence="3" id="KW-0808">Transferase</keyword>
<dbReference type="GO" id="GO:0016740">
    <property type="term" value="F:transferase activity"/>
    <property type="evidence" value="ECO:0007669"/>
    <property type="project" value="UniProtKB-KW"/>
</dbReference>
<dbReference type="PANTHER" id="PTHR44051:SF8">
    <property type="entry name" value="GLUTATHIONE S-TRANSFERASE GSTA"/>
    <property type="match status" value="1"/>
</dbReference>
<dbReference type="SFLD" id="SFLDS00019">
    <property type="entry name" value="Glutathione_Transferase_(cytos"/>
    <property type="match status" value="1"/>
</dbReference>
<dbReference type="PROSITE" id="PS50405">
    <property type="entry name" value="GST_CTER"/>
    <property type="match status" value="1"/>
</dbReference>
<evidence type="ECO:0000313" key="4">
    <source>
        <dbReference type="Proteomes" id="UP000238523"/>
    </source>
</evidence>
<dbReference type="SUPFAM" id="SSF52833">
    <property type="entry name" value="Thioredoxin-like"/>
    <property type="match status" value="1"/>
</dbReference>
<accession>A0A2K9YX37</accession>
<dbReference type="CDD" id="cd03056">
    <property type="entry name" value="GST_N_4"/>
    <property type="match status" value="1"/>
</dbReference>
<feature type="domain" description="GST C-terminal" evidence="2">
    <location>
        <begin position="84"/>
        <end position="213"/>
    </location>
</feature>
<name>A0A2K9YX37_RHILE</name>
<dbReference type="InterPro" id="IPR010987">
    <property type="entry name" value="Glutathione-S-Trfase_C-like"/>
</dbReference>
<dbReference type="InterPro" id="IPR004045">
    <property type="entry name" value="Glutathione_S-Trfase_N"/>
</dbReference>
<dbReference type="Gene3D" id="1.20.1050.10">
    <property type="match status" value="1"/>
</dbReference>
<dbReference type="EMBL" id="CP025012">
    <property type="protein sequence ID" value="AUW40549.1"/>
    <property type="molecule type" value="Genomic_DNA"/>
</dbReference>
<dbReference type="InterPro" id="IPR036249">
    <property type="entry name" value="Thioredoxin-like_sf"/>
</dbReference>
<dbReference type="Pfam" id="PF13410">
    <property type="entry name" value="GST_C_2"/>
    <property type="match status" value="1"/>
</dbReference>
<dbReference type="SUPFAM" id="SSF47616">
    <property type="entry name" value="GST C-terminal domain-like"/>
    <property type="match status" value="1"/>
</dbReference>
<evidence type="ECO:0000259" key="1">
    <source>
        <dbReference type="PROSITE" id="PS50404"/>
    </source>
</evidence>
<dbReference type="InterPro" id="IPR040079">
    <property type="entry name" value="Glutathione_S-Trfase"/>
</dbReference>
<dbReference type="PANTHER" id="PTHR44051">
    <property type="entry name" value="GLUTATHIONE S-TRANSFERASE-RELATED"/>
    <property type="match status" value="1"/>
</dbReference>
<dbReference type="Pfam" id="PF13409">
    <property type="entry name" value="GST_N_2"/>
    <property type="match status" value="1"/>
</dbReference>
<organism evidence="3 4">
    <name type="scientific">Rhizobium leguminosarum</name>
    <dbReference type="NCBI Taxonomy" id="384"/>
    <lineage>
        <taxon>Bacteria</taxon>
        <taxon>Pseudomonadati</taxon>
        <taxon>Pseudomonadota</taxon>
        <taxon>Alphaproteobacteria</taxon>
        <taxon>Hyphomicrobiales</taxon>
        <taxon>Rhizobiaceae</taxon>
        <taxon>Rhizobium/Agrobacterium group</taxon>
        <taxon>Rhizobium</taxon>
    </lineage>
</organism>
<dbReference type="Gene3D" id="3.40.30.10">
    <property type="entry name" value="Glutaredoxin"/>
    <property type="match status" value="1"/>
</dbReference>
<dbReference type="PROSITE" id="PS50404">
    <property type="entry name" value="GST_NTER"/>
    <property type="match status" value="1"/>
</dbReference>
<dbReference type="SFLD" id="SFLDG00358">
    <property type="entry name" value="Main_(cytGST)"/>
    <property type="match status" value="1"/>
</dbReference>
<dbReference type="Proteomes" id="UP000238523">
    <property type="component" value="Chromosome"/>
</dbReference>
<feature type="domain" description="GST N-terminal" evidence="1">
    <location>
        <begin position="1"/>
        <end position="82"/>
    </location>
</feature>
<dbReference type="RefSeq" id="WP_105004806.1">
    <property type="nucleotide sequence ID" value="NZ_CP025012.1"/>
</dbReference>
<dbReference type="InterPro" id="IPR036282">
    <property type="entry name" value="Glutathione-S-Trfase_C_sf"/>
</dbReference>
<gene>
    <name evidence="3" type="ORF">CUJ84_Chr000127</name>
</gene>
<reference evidence="3 4" key="1">
    <citation type="submission" date="2017-11" db="EMBL/GenBank/DDBJ databases">
        <title>Complete genome of Rhizobium leguminosarum Norway, an ineffective micro-symbiont.</title>
        <authorList>
            <person name="Hoffrichter A."/>
            <person name="Liang J."/>
            <person name="Brachmann A."/>
            <person name="Marin M."/>
        </authorList>
    </citation>
    <scope>NUCLEOTIDE SEQUENCE [LARGE SCALE GENOMIC DNA]</scope>
    <source>
        <strain evidence="3 4">Norway</strain>
    </source>
</reference>
<sequence>MFTLHDYLPSQNGWKVRVLLGLLDMPYRSRIVSIFEGESRTEAFLKLNPVGAIPVLELDDGRAIAESNAILTYLAEGTRFLPSDHYLRAKVMQWLFFEQYHVEPVIGSLRFWTLTGRLERNQSMVAGKREAAARALAAIDRGLTDSPFLVGHELTITDIAVYAYSHRAEDCGFSLKSYPAFLAWLERVRDAIGADYPVYPYSIDPHSDAGATP</sequence>
<dbReference type="AlphaFoldDB" id="A0A2K9YX37"/>
<proteinExistence type="predicted"/>
<evidence type="ECO:0000259" key="2">
    <source>
        <dbReference type="PROSITE" id="PS50405"/>
    </source>
</evidence>
<protein>
    <submittedName>
        <fullName evidence="3">Glutathione S-transferase</fullName>
    </submittedName>
</protein>